<organism evidence="1 2">
    <name type="scientific">Venturia effusa</name>
    <dbReference type="NCBI Taxonomy" id="50376"/>
    <lineage>
        <taxon>Eukaryota</taxon>
        <taxon>Fungi</taxon>
        <taxon>Dikarya</taxon>
        <taxon>Ascomycota</taxon>
        <taxon>Pezizomycotina</taxon>
        <taxon>Dothideomycetes</taxon>
        <taxon>Pleosporomycetidae</taxon>
        <taxon>Venturiales</taxon>
        <taxon>Venturiaceae</taxon>
        <taxon>Venturia</taxon>
    </lineage>
</organism>
<evidence type="ECO:0000313" key="2">
    <source>
        <dbReference type="Proteomes" id="UP000316270"/>
    </source>
</evidence>
<evidence type="ECO:0000313" key="1">
    <source>
        <dbReference type="EMBL" id="QDS70536.1"/>
    </source>
</evidence>
<name>A0A517L4G1_9PEZI</name>
<dbReference type="OrthoDB" id="10378707at2759"/>
<keyword evidence="2" id="KW-1185">Reference proteome</keyword>
<dbReference type="EMBL" id="CP042188">
    <property type="protein sequence ID" value="QDS70536.1"/>
    <property type="molecule type" value="Genomic_DNA"/>
</dbReference>
<gene>
    <name evidence="1" type="ORF">FKW77_010353</name>
</gene>
<accession>A0A517L4G1</accession>
<sequence>MSGIATQVSYSWIEPVAHGVYGQRRRALPALVPDLPSPSFVTIPASQPMTSRDGARHGSTKARQGKLCQEFNQIQREKAVHVVHHFFGYGEANSTNERYSNAAFGNLDHIRHVKVVAEFSSSFRSIDAAGASPIDLLTAECNRFPRAKNVCVELRMSASSLPFYGSHAENTSATELVLILGIQSHLPSVFLPGPAPMENWLANIIKQFPHVRKVSLTWEGVRWRDDHVKSVEETLLKDSLTGMCEESTEINTVVRHLW</sequence>
<proteinExistence type="predicted"/>
<protein>
    <submittedName>
        <fullName evidence="1">Uncharacterized protein</fullName>
    </submittedName>
</protein>
<reference evidence="1 2" key="1">
    <citation type="submission" date="2019-07" db="EMBL/GenBank/DDBJ databases">
        <title>Finished genome of Venturia effusa.</title>
        <authorList>
            <person name="Young C.A."/>
            <person name="Cox M.P."/>
            <person name="Ganley A.R.D."/>
            <person name="David W.J."/>
        </authorList>
    </citation>
    <scope>NUCLEOTIDE SEQUENCE [LARGE SCALE GENOMIC DNA]</scope>
    <source>
        <strain evidence="2">albino</strain>
    </source>
</reference>
<dbReference type="AlphaFoldDB" id="A0A517L4G1"/>
<dbReference type="Proteomes" id="UP000316270">
    <property type="component" value="Chromosome 4"/>
</dbReference>